<evidence type="ECO:0000313" key="2">
    <source>
        <dbReference type="EMBL" id="KNF01909.1"/>
    </source>
</evidence>
<dbReference type="PANTHER" id="PTHR47718:SF3">
    <property type="entry name" value="PROTEIN FAR1-RELATED SEQUENCE 5-LIKE"/>
    <property type="match status" value="1"/>
</dbReference>
<dbReference type="PANTHER" id="PTHR47718">
    <property type="entry name" value="OS01G0519700 PROTEIN"/>
    <property type="match status" value="1"/>
</dbReference>
<dbReference type="InterPro" id="IPR018289">
    <property type="entry name" value="MULE_transposase_dom"/>
</dbReference>
<keyword evidence="3" id="KW-1185">Reference proteome</keyword>
<dbReference type="Proteomes" id="UP000054564">
    <property type="component" value="Unassembled WGS sequence"/>
</dbReference>
<evidence type="ECO:0000313" key="3">
    <source>
        <dbReference type="Proteomes" id="UP000054564"/>
    </source>
</evidence>
<gene>
    <name evidence="2" type="ORF">PSTG_04733</name>
</gene>
<dbReference type="AlphaFoldDB" id="A0A0L0VRL4"/>
<evidence type="ECO:0000259" key="1">
    <source>
        <dbReference type="Pfam" id="PF10551"/>
    </source>
</evidence>
<protein>
    <recommendedName>
        <fullName evidence="1">MULE transposase domain-containing protein</fullName>
    </recommendedName>
</protein>
<organism evidence="2 3">
    <name type="scientific">Puccinia striiformis f. sp. tritici PST-78</name>
    <dbReference type="NCBI Taxonomy" id="1165861"/>
    <lineage>
        <taxon>Eukaryota</taxon>
        <taxon>Fungi</taxon>
        <taxon>Dikarya</taxon>
        <taxon>Basidiomycota</taxon>
        <taxon>Pucciniomycotina</taxon>
        <taxon>Pucciniomycetes</taxon>
        <taxon>Pucciniales</taxon>
        <taxon>Pucciniaceae</taxon>
        <taxon>Puccinia</taxon>
    </lineage>
</organism>
<name>A0A0L0VRL4_9BASI</name>
<dbReference type="EMBL" id="AJIL01000026">
    <property type="protein sequence ID" value="KNF01909.1"/>
    <property type="molecule type" value="Genomic_DNA"/>
</dbReference>
<sequence>MDQLSDTGLKPARILDALKKLHLDKMILATITTIYSARKKATKVDESGKIKGLFFCHNLSIQHLTHYHHVLLLDCTYMTNKHKMPLLHITGVTGANTSFSAAFCFLAEETQGFYDWALKTFLTIFTAHNIRMAPVDPGTRWHPGTSWFFPQKWGPGTTPGTAGRVPRVFEAGTAGTPSQRPATEACLHVGRQASAPPVNRKD</sequence>
<accession>A0A0L0VRL4</accession>
<dbReference type="STRING" id="1165861.A0A0L0VRL4"/>
<dbReference type="OrthoDB" id="2507671at2759"/>
<feature type="domain" description="MULE transposase" evidence="1">
    <location>
        <begin position="70"/>
        <end position="130"/>
    </location>
</feature>
<reference evidence="3" key="1">
    <citation type="submission" date="2014-03" db="EMBL/GenBank/DDBJ databases">
        <title>The Genome Sequence of Puccinia striiformis f. sp. tritici PST-78.</title>
        <authorList>
            <consortium name="The Broad Institute Genome Sequencing Platform"/>
            <person name="Cuomo C."/>
            <person name="Hulbert S."/>
            <person name="Chen X."/>
            <person name="Walker B."/>
            <person name="Young S.K."/>
            <person name="Zeng Q."/>
            <person name="Gargeya S."/>
            <person name="Fitzgerald M."/>
            <person name="Haas B."/>
            <person name="Abouelleil A."/>
            <person name="Alvarado L."/>
            <person name="Arachchi H.M."/>
            <person name="Berlin A.M."/>
            <person name="Chapman S.B."/>
            <person name="Goldberg J."/>
            <person name="Griggs A."/>
            <person name="Gujja S."/>
            <person name="Hansen M."/>
            <person name="Howarth C."/>
            <person name="Imamovic A."/>
            <person name="Larimer J."/>
            <person name="McCowan C."/>
            <person name="Montmayeur A."/>
            <person name="Murphy C."/>
            <person name="Neiman D."/>
            <person name="Pearson M."/>
            <person name="Priest M."/>
            <person name="Roberts A."/>
            <person name="Saif S."/>
            <person name="Shea T."/>
            <person name="Sisk P."/>
            <person name="Sykes S."/>
            <person name="Wortman J."/>
            <person name="Nusbaum C."/>
            <person name="Birren B."/>
        </authorList>
    </citation>
    <scope>NUCLEOTIDE SEQUENCE [LARGE SCALE GENOMIC DNA]</scope>
    <source>
        <strain evidence="3">race PST-78</strain>
    </source>
</reference>
<proteinExistence type="predicted"/>
<comment type="caution">
    <text evidence="2">The sequence shown here is derived from an EMBL/GenBank/DDBJ whole genome shotgun (WGS) entry which is preliminary data.</text>
</comment>
<dbReference type="Pfam" id="PF10551">
    <property type="entry name" value="MULE"/>
    <property type="match status" value="1"/>
</dbReference>